<evidence type="ECO:0000313" key="19">
    <source>
        <dbReference type="Proteomes" id="UP000011760"/>
    </source>
</evidence>
<dbReference type="InterPro" id="IPR011604">
    <property type="entry name" value="PDDEXK-like_dom_sf"/>
</dbReference>
<dbReference type="KEGG" id="ccn:H924_03520"/>
<evidence type="ECO:0000256" key="12">
    <source>
        <dbReference type="ARBA" id="ARBA00034617"/>
    </source>
</evidence>
<dbReference type="EMBL" id="CP004354">
    <property type="protein sequence ID" value="AGG66152.1"/>
    <property type="molecule type" value="Genomic_DNA"/>
</dbReference>
<dbReference type="PANTHER" id="PTHR11070:SF59">
    <property type="entry name" value="DNA 3'-5' HELICASE"/>
    <property type="match status" value="1"/>
</dbReference>
<keyword evidence="3 15" id="KW-0547">Nucleotide-binding</keyword>
<dbReference type="Pfam" id="PF00580">
    <property type="entry name" value="UvrD-helicase"/>
    <property type="match status" value="1"/>
</dbReference>
<organism evidence="18 19">
    <name type="scientific">Corynebacterium callunae DSM 20147</name>
    <dbReference type="NCBI Taxonomy" id="1121353"/>
    <lineage>
        <taxon>Bacteria</taxon>
        <taxon>Bacillati</taxon>
        <taxon>Actinomycetota</taxon>
        <taxon>Actinomycetes</taxon>
        <taxon>Mycobacteriales</taxon>
        <taxon>Corynebacteriaceae</taxon>
        <taxon>Corynebacterium</taxon>
    </lineage>
</organism>
<keyword evidence="4" id="KW-0227">DNA damage</keyword>
<evidence type="ECO:0000256" key="10">
    <source>
        <dbReference type="ARBA" id="ARBA00023204"/>
    </source>
</evidence>
<dbReference type="Gene3D" id="1.10.10.160">
    <property type="match status" value="1"/>
</dbReference>
<keyword evidence="6 15" id="KW-0347">Helicase</keyword>
<keyword evidence="11" id="KW-0413">Isomerase</keyword>
<accession>M1USN6</accession>
<evidence type="ECO:0000256" key="2">
    <source>
        <dbReference type="ARBA" id="ARBA00022722"/>
    </source>
</evidence>
<dbReference type="PROSITE" id="PS51217">
    <property type="entry name" value="UVRD_HELICASE_CTER"/>
    <property type="match status" value="1"/>
</dbReference>
<keyword evidence="7" id="KW-0269">Exonuclease</keyword>
<evidence type="ECO:0000256" key="4">
    <source>
        <dbReference type="ARBA" id="ARBA00022763"/>
    </source>
</evidence>
<evidence type="ECO:0000256" key="6">
    <source>
        <dbReference type="ARBA" id="ARBA00022806"/>
    </source>
</evidence>
<dbReference type="Gene3D" id="3.90.320.10">
    <property type="match status" value="1"/>
</dbReference>
<keyword evidence="2" id="KW-0540">Nuclease</keyword>
<evidence type="ECO:0000313" key="18">
    <source>
        <dbReference type="EMBL" id="AGG66152.1"/>
    </source>
</evidence>
<dbReference type="Pfam" id="PF13361">
    <property type="entry name" value="UvrD_C"/>
    <property type="match status" value="1"/>
</dbReference>
<comment type="similarity">
    <text evidence="1">Belongs to the helicase family. UvrD subfamily.</text>
</comment>
<dbReference type="GO" id="GO:0005829">
    <property type="term" value="C:cytosol"/>
    <property type="evidence" value="ECO:0007669"/>
    <property type="project" value="TreeGrafter"/>
</dbReference>
<evidence type="ECO:0000256" key="14">
    <source>
        <dbReference type="ARBA" id="ARBA00048988"/>
    </source>
</evidence>
<dbReference type="eggNOG" id="COG2887">
    <property type="taxonomic scope" value="Bacteria"/>
</dbReference>
<reference evidence="18 19" key="1">
    <citation type="submission" date="2013-02" db="EMBL/GenBank/DDBJ databases">
        <title>The complete genome sequence of Corynebacterium callunae DSM 20147.</title>
        <authorList>
            <person name="Ruckert C."/>
            <person name="Albersmeier A."/>
            <person name="Kalinowski J."/>
        </authorList>
    </citation>
    <scope>NUCLEOTIDE SEQUENCE [LARGE SCALE GENOMIC DNA]</scope>
    <source>
        <strain evidence="18 19">DSM 20147</strain>
    </source>
</reference>
<evidence type="ECO:0000256" key="7">
    <source>
        <dbReference type="ARBA" id="ARBA00022839"/>
    </source>
</evidence>
<dbReference type="SUPFAM" id="SSF52540">
    <property type="entry name" value="P-loop containing nucleoside triphosphate hydrolases"/>
    <property type="match status" value="1"/>
</dbReference>
<evidence type="ECO:0000256" key="3">
    <source>
        <dbReference type="ARBA" id="ARBA00022741"/>
    </source>
</evidence>
<feature type="binding site" evidence="15">
    <location>
        <begin position="47"/>
        <end position="54"/>
    </location>
    <ligand>
        <name>ATP</name>
        <dbReference type="ChEBI" id="CHEBI:30616"/>
    </ligand>
</feature>
<dbReference type="GO" id="GO:0033202">
    <property type="term" value="C:DNA helicase complex"/>
    <property type="evidence" value="ECO:0007669"/>
    <property type="project" value="TreeGrafter"/>
</dbReference>
<sequence length="1017" mass="111465">MSEYQPPIPADPQVRLVKATSKLRPRSWEGEASHLVHEGTGRWRVSGSAGSGVSSLLIDTVIERIKQGWDPSSLLIIATSKEAASRLRREISELVSQMDYVSQGPLVRSVHSLAFALIRDASDDDVRLITGAEQDAVIRELLRGQAEDGRGGWPPEQREGLRMVGFARQLRDFLLRAVERGIGPAELQELGAQYDRQNWSAAGQFLQEYKQVMNLAGSHSYSASELVTAALAGPEPRQMYRGVFVDDAQHLDPKSAELISKFLPSAELAIIAGDAQQSIFHFRGANPEFLKRVEVDHELILDKSRRGASTSVVLAETDSAHANLIADTVRRSHLIDEVPWSDIAVIVRSAGMIAPMRRVLLAAGVPVQISPTDVVLAEQRIVAAMILGLRALTEDLTPLELEDLLLGPIGGADPVTLRRLLRGLRQAEMKTGGHRRAIEVLRELLASNETENTELLAYLTERELGLLERVRSVLRAGRRSLAEHASIEEILWSVWAATELSNALSAASLRGGAAGSQADRDLDAMMSLFDAAGDYVERYPAAGLRSFILHISEQELPTGVRERRGVVPDAVEILTAHSTTGREWPRVIVAGVQEGSWPSLGETGTLLGQEEFVDLVDEDIDPDIFISRSADRLAEEKRLFYVATTRATESLLVTAVNSPEADEVREPSRFLEQLSQQIAVFEDDDRVPLAEPQEIGHRLLSVPALVAELRRVVCDPTDPRRKQAARQLSRLAEANVPGANPDEWTQLRTPSTTEVLTEGPVSLSPSRIEALLNCPLRAVLDRLDSEDETPIAMLKGTLVHAYAEAVAGGVDGSLAAEKVTEAYMSLANVPSWAAESTESAFRRILERTHTWLEVSRADFTEVGTEMDVSVNIDENIRIRGRMDRLERNKSGELVVVDLKTGKTQPTIEAVKEHPQLFAYQLALSRGELVEGRIVDGENPEPVGGGLLVFPASNASKIGTRMQDPKTQEELDEFAALLPGLAEHMRGPNLIARINPSCSHCPVRSLCPVQPEGQMIHA</sequence>
<dbReference type="HOGENOM" id="CLU_004900_0_0_11"/>
<evidence type="ECO:0000256" key="11">
    <source>
        <dbReference type="ARBA" id="ARBA00023235"/>
    </source>
</evidence>
<evidence type="ECO:0000256" key="13">
    <source>
        <dbReference type="ARBA" id="ARBA00034808"/>
    </source>
</evidence>
<name>M1USN6_9CORY</name>
<dbReference type="Gene3D" id="3.40.50.300">
    <property type="entry name" value="P-loop containing nucleotide triphosphate hydrolases"/>
    <property type="match status" value="2"/>
</dbReference>
<evidence type="ECO:0000256" key="15">
    <source>
        <dbReference type="PROSITE-ProRule" id="PRU00560"/>
    </source>
</evidence>
<feature type="domain" description="UvrD-like helicase C-terminal" evidence="17">
    <location>
        <begin position="269"/>
        <end position="581"/>
    </location>
</feature>
<dbReference type="PATRIC" id="fig|1121353.3.peg.723"/>
<gene>
    <name evidence="18" type="ORF">H924_03520</name>
</gene>
<evidence type="ECO:0000256" key="1">
    <source>
        <dbReference type="ARBA" id="ARBA00009922"/>
    </source>
</evidence>
<dbReference type="InterPro" id="IPR014017">
    <property type="entry name" value="DNA_helicase_UvrD-like_C"/>
</dbReference>
<dbReference type="GO" id="GO:0003677">
    <property type="term" value="F:DNA binding"/>
    <property type="evidence" value="ECO:0007669"/>
    <property type="project" value="UniProtKB-KW"/>
</dbReference>
<protein>
    <recommendedName>
        <fullName evidence="13">DNA 3'-5' helicase</fullName>
        <ecNumber evidence="13">5.6.2.4</ecNumber>
    </recommendedName>
</protein>
<dbReference type="GO" id="GO:0043138">
    <property type="term" value="F:3'-5' DNA helicase activity"/>
    <property type="evidence" value="ECO:0007669"/>
    <property type="project" value="UniProtKB-EC"/>
</dbReference>
<dbReference type="PROSITE" id="PS51198">
    <property type="entry name" value="UVRD_HELICASE_ATP_BIND"/>
    <property type="match status" value="1"/>
</dbReference>
<evidence type="ECO:0000259" key="17">
    <source>
        <dbReference type="PROSITE" id="PS51217"/>
    </source>
</evidence>
<dbReference type="STRING" id="1121353.H924_03520"/>
<dbReference type="RefSeq" id="WP_015650590.1">
    <property type="nucleotide sequence ID" value="NC_020506.1"/>
</dbReference>
<evidence type="ECO:0000256" key="5">
    <source>
        <dbReference type="ARBA" id="ARBA00022801"/>
    </source>
</evidence>
<dbReference type="AlphaFoldDB" id="M1USN6"/>
<dbReference type="InterPro" id="IPR038726">
    <property type="entry name" value="PDDEXK_AddAB-type"/>
</dbReference>
<evidence type="ECO:0000256" key="9">
    <source>
        <dbReference type="ARBA" id="ARBA00023125"/>
    </source>
</evidence>
<keyword evidence="5 15" id="KW-0378">Hydrolase</keyword>
<dbReference type="PANTHER" id="PTHR11070">
    <property type="entry name" value="UVRD / RECB / PCRA DNA HELICASE FAMILY MEMBER"/>
    <property type="match status" value="1"/>
</dbReference>
<dbReference type="Proteomes" id="UP000011760">
    <property type="component" value="Chromosome"/>
</dbReference>
<evidence type="ECO:0000256" key="8">
    <source>
        <dbReference type="ARBA" id="ARBA00022840"/>
    </source>
</evidence>
<feature type="domain" description="UvrD-like helicase ATP-binding" evidence="16">
    <location>
        <begin position="26"/>
        <end position="310"/>
    </location>
</feature>
<dbReference type="GO" id="GO:0005524">
    <property type="term" value="F:ATP binding"/>
    <property type="evidence" value="ECO:0007669"/>
    <property type="project" value="UniProtKB-UniRule"/>
</dbReference>
<dbReference type="InterPro" id="IPR027417">
    <property type="entry name" value="P-loop_NTPase"/>
</dbReference>
<proteinExistence type="inferred from homology"/>
<dbReference type="InterPro" id="IPR000212">
    <property type="entry name" value="DNA_helicase_UvrD/REP"/>
</dbReference>
<keyword evidence="19" id="KW-1185">Reference proteome</keyword>
<dbReference type="EC" id="5.6.2.4" evidence="13"/>
<comment type="catalytic activity">
    <reaction evidence="12">
        <text>Couples ATP hydrolysis with the unwinding of duplex DNA by translocating in the 3'-5' direction.</text>
        <dbReference type="EC" id="5.6.2.4"/>
    </reaction>
</comment>
<dbReference type="GO" id="GO:0004527">
    <property type="term" value="F:exonuclease activity"/>
    <property type="evidence" value="ECO:0007669"/>
    <property type="project" value="UniProtKB-KW"/>
</dbReference>
<keyword evidence="9" id="KW-0238">DNA-binding</keyword>
<dbReference type="InterPro" id="IPR013986">
    <property type="entry name" value="DExx_box_DNA_helicase_dom_sf"/>
</dbReference>
<dbReference type="GO" id="GO:0000725">
    <property type="term" value="P:recombinational repair"/>
    <property type="evidence" value="ECO:0007669"/>
    <property type="project" value="TreeGrafter"/>
</dbReference>
<comment type="catalytic activity">
    <reaction evidence="14">
        <text>ATP + H2O = ADP + phosphate + H(+)</text>
        <dbReference type="Rhea" id="RHEA:13065"/>
        <dbReference type="ChEBI" id="CHEBI:15377"/>
        <dbReference type="ChEBI" id="CHEBI:15378"/>
        <dbReference type="ChEBI" id="CHEBI:30616"/>
        <dbReference type="ChEBI" id="CHEBI:43474"/>
        <dbReference type="ChEBI" id="CHEBI:456216"/>
        <dbReference type="EC" id="5.6.2.4"/>
    </reaction>
</comment>
<dbReference type="OrthoDB" id="5240387at2"/>
<dbReference type="Gene3D" id="1.10.486.10">
    <property type="entry name" value="PCRA, domain 4"/>
    <property type="match status" value="1"/>
</dbReference>
<keyword evidence="8 15" id="KW-0067">ATP-binding</keyword>
<keyword evidence="10" id="KW-0234">DNA repair</keyword>
<evidence type="ECO:0000259" key="16">
    <source>
        <dbReference type="PROSITE" id="PS51198"/>
    </source>
</evidence>
<dbReference type="eggNOG" id="COG0210">
    <property type="taxonomic scope" value="Bacteria"/>
</dbReference>
<dbReference type="Pfam" id="PF12705">
    <property type="entry name" value="PDDEXK_1"/>
    <property type="match status" value="1"/>
</dbReference>
<dbReference type="InterPro" id="IPR014016">
    <property type="entry name" value="UvrD-like_ATP-bd"/>
</dbReference>